<dbReference type="AlphaFoldDB" id="S5ZKG9"/>
<dbReference type="GO" id="GO:0071111">
    <property type="term" value="F:cyclic-guanylate-specific phosphodiesterase activity"/>
    <property type="evidence" value="ECO:0007669"/>
    <property type="project" value="InterPro"/>
</dbReference>
<dbReference type="Proteomes" id="UP000015500">
    <property type="component" value="Chromosome"/>
</dbReference>
<feature type="domain" description="EAL" evidence="1">
    <location>
        <begin position="1"/>
        <end position="115"/>
    </location>
</feature>
<dbReference type="STRING" id="1921421.M493_02375"/>
<dbReference type="InterPro" id="IPR035919">
    <property type="entry name" value="EAL_sf"/>
</dbReference>
<dbReference type="PANTHER" id="PTHR33121">
    <property type="entry name" value="CYCLIC DI-GMP PHOSPHODIESTERASE PDEF"/>
    <property type="match status" value="1"/>
</dbReference>
<dbReference type="PROSITE" id="PS50883">
    <property type="entry name" value="EAL"/>
    <property type="match status" value="1"/>
</dbReference>
<evidence type="ECO:0000259" key="1">
    <source>
        <dbReference type="PROSITE" id="PS50883"/>
    </source>
</evidence>
<dbReference type="InterPro" id="IPR001633">
    <property type="entry name" value="EAL_dom"/>
</dbReference>
<dbReference type="InterPro" id="IPR050706">
    <property type="entry name" value="Cyclic-di-GMP_PDE-like"/>
</dbReference>
<dbReference type="OrthoDB" id="9759607at2"/>
<dbReference type="PATRIC" id="fig|1345697.3.peg.396"/>
<name>S5ZKG9_GEOG3</name>
<dbReference type="Gene3D" id="3.20.20.450">
    <property type="entry name" value="EAL domain"/>
    <property type="match status" value="1"/>
</dbReference>
<dbReference type="KEGG" id="gjf:M493_02375"/>
<dbReference type="PANTHER" id="PTHR33121:SF79">
    <property type="entry name" value="CYCLIC DI-GMP PHOSPHODIESTERASE PDED-RELATED"/>
    <property type="match status" value="1"/>
</dbReference>
<proteinExistence type="predicted"/>
<accession>S5ZKG9</accession>
<dbReference type="SMART" id="SM00052">
    <property type="entry name" value="EAL"/>
    <property type="match status" value="1"/>
</dbReference>
<organism evidence="2 3">
    <name type="scientific">Geobacillus genomosp. 3</name>
    <dbReference type="NCBI Taxonomy" id="1921421"/>
    <lineage>
        <taxon>Bacteria</taxon>
        <taxon>Bacillati</taxon>
        <taxon>Bacillota</taxon>
        <taxon>Bacilli</taxon>
        <taxon>Bacillales</taxon>
        <taxon>Anoxybacillaceae</taxon>
        <taxon>Geobacillus</taxon>
    </lineage>
</organism>
<reference evidence="2 3" key="1">
    <citation type="journal article" date="2014" name="Genome Announc.">
        <title>Complete Genome Sequence of the Thermophilic Polychlorinated Biphenyl Degrader Geobacillus sp. Strain JF8 (NBRC 109937).</title>
        <authorList>
            <person name="Shintani M."/>
            <person name="Ohtsubo Y."/>
            <person name="Fukuda K."/>
            <person name="Hosoyama A."/>
            <person name="Ohji S."/>
            <person name="Yamazoe A."/>
            <person name="Fujita N."/>
            <person name="Nagata Y."/>
            <person name="Tsuda M."/>
            <person name="Hatta T."/>
            <person name="Kimbara K."/>
        </authorList>
    </citation>
    <scope>NUCLEOTIDE SEQUENCE [LARGE SCALE GENOMIC DNA]</scope>
    <source>
        <strain evidence="2 3">JF8</strain>
    </source>
</reference>
<dbReference type="HOGENOM" id="CLU_000445_70_50_9"/>
<dbReference type="EMBL" id="CP006254">
    <property type="protein sequence ID" value="AGT30808.1"/>
    <property type="molecule type" value="Genomic_DNA"/>
</dbReference>
<dbReference type="Pfam" id="PF00563">
    <property type="entry name" value="EAL"/>
    <property type="match status" value="1"/>
</dbReference>
<gene>
    <name evidence="2" type="ORF">M493_02375</name>
</gene>
<dbReference type="SUPFAM" id="SSF141868">
    <property type="entry name" value="EAL domain-like"/>
    <property type="match status" value="1"/>
</dbReference>
<evidence type="ECO:0000313" key="2">
    <source>
        <dbReference type="EMBL" id="AGT30808.1"/>
    </source>
</evidence>
<protein>
    <recommendedName>
        <fullName evidence="1">EAL domain-containing protein</fullName>
    </recommendedName>
</protein>
<dbReference type="CDD" id="cd01948">
    <property type="entry name" value="EAL"/>
    <property type="match status" value="1"/>
</dbReference>
<sequence>MESIQALKRLGFRIAIDDFGSGYSSIGYLRKIPIDTLKIDKSLVVDIMEDEKTALLTVAIIYIAHHLGMRTVAEGIETKGHFDFLEKYCCDRVQGYFISRPMPLDELISFIRADANRN</sequence>
<evidence type="ECO:0000313" key="3">
    <source>
        <dbReference type="Proteomes" id="UP000015500"/>
    </source>
</evidence>
<keyword evidence="3" id="KW-1185">Reference proteome</keyword>